<dbReference type="AlphaFoldDB" id="A0A4C1TN51"/>
<reference evidence="2 3" key="1">
    <citation type="journal article" date="2019" name="Commun. Biol.">
        <title>The bagworm genome reveals a unique fibroin gene that provides high tensile strength.</title>
        <authorList>
            <person name="Kono N."/>
            <person name="Nakamura H."/>
            <person name="Ohtoshi R."/>
            <person name="Tomita M."/>
            <person name="Numata K."/>
            <person name="Arakawa K."/>
        </authorList>
    </citation>
    <scope>NUCLEOTIDE SEQUENCE [LARGE SCALE GENOMIC DNA]</scope>
</reference>
<proteinExistence type="predicted"/>
<dbReference type="OrthoDB" id="7339153at2759"/>
<feature type="transmembrane region" description="Helical" evidence="1">
    <location>
        <begin position="64"/>
        <end position="82"/>
    </location>
</feature>
<dbReference type="EMBL" id="BGZK01000069">
    <property type="protein sequence ID" value="GBP15180.1"/>
    <property type="molecule type" value="Genomic_DNA"/>
</dbReference>
<organism evidence="2 3">
    <name type="scientific">Eumeta variegata</name>
    <name type="common">Bagworm moth</name>
    <name type="synonym">Eumeta japonica</name>
    <dbReference type="NCBI Taxonomy" id="151549"/>
    <lineage>
        <taxon>Eukaryota</taxon>
        <taxon>Metazoa</taxon>
        <taxon>Ecdysozoa</taxon>
        <taxon>Arthropoda</taxon>
        <taxon>Hexapoda</taxon>
        <taxon>Insecta</taxon>
        <taxon>Pterygota</taxon>
        <taxon>Neoptera</taxon>
        <taxon>Endopterygota</taxon>
        <taxon>Lepidoptera</taxon>
        <taxon>Glossata</taxon>
        <taxon>Ditrysia</taxon>
        <taxon>Tineoidea</taxon>
        <taxon>Psychidae</taxon>
        <taxon>Oiketicinae</taxon>
        <taxon>Eumeta</taxon>
    </lineage>
</organism>
<dbReference type="Proteomes" id="UP000299102">
    <property type="component" value="Unassembled WGS sequence"/>
</dbReference>
<evidence type="ECO:0000256" key="1">
    <source>
        <dbReference type="SAM" id="Phobius"/>
    </source>
</evidence>
<protein>
    <submittedName>
        <fullName evidence="2">Uncharacterized protein</fullName>
    </submittedName>
</protein>
<evidence type="ECO:0000313" key="3">
    <source>
        <dbReference type="Proteomes" id="UP000299102"/>
    </source>
</evidence>
<keyword evidence="1" id="KW-1133">Transmembrane helix</keyword>
<gene>
    <name evidence="2" type="ORF">EVAR_11474_1</name>
</gene>
<keyword evidence="1" id="KW-0812">Transmembrane</keyword>
<accession>A0A4C1TN51</accession>
<sequence>MIGFQGLMIEPEGKHRNSILKQRILGVFDLVEIVLRCTLTMNDFQGLLMQLEGRHQYCITEKRIQAVFAVVGIGLGYVISLWNSYGYLLAPSSDQSNYTILL</sequence>
<evidence type="ECO:0000313" key="2">
    <source>
        <dbReference type="EMBL" id="GBP15180.1"/>
    </source>
</evidence>
<name>A0A4C1TN51_EUMVA</name>
<keyword evidence="1" id="KW-0472">Membrane</keyword>
<keyword evidence="3" id="KW-1185">Reference proteome</keyword>
<comment type="caution">
    <text evidence="2">The sequence shown here is derived from an EMBL/GenBank/DDBJ whole genome shotgun (WGS) entry which is preliminary data.</text>
</comment>